<reference evidence="1" key="1">
    <citation type="journal article" date="2010" name="Science">
        <title>Plasticity of animal genome architecture unmasked by rapid evolution of a pelagic tunicate.</title>
        <authorList>
            <person name="Denoeud F."/>
            <person name="Henriet S."/>
            <person name="Mungpakdee S."/>
            <person name="Aury J.M."/>
            <person name="Da Silva C."/>
            <person name="Brinkmann H."/>
            <person name="Mikhaleva J."/>
            <person name="Olsen L.C."/>
            <person name="Jubin C."/>
            <person name="Canestro C."/>
            <person name="Bouquet J.M."/>
            <person name="Danks G."/>
            <person name="Poulain J."/>
            <person name="Campsteijn C."/>
            <person name="Adamski M."/>
            <person name="Cross I."/>
            <person name="Yadetie F."/>
            <person name="Muffato M."/>
            <person name="Louis A."/>
            <person name="Butcher S."/>
            <person name="Tsagkogeorga G."/>
            <person name="Konrad A."/>
            <person name="Singh S."/>
            <person name="Jensen M.F."/>
            <person name="Cong E.H."/>
            <person name="Eikeseth-Otteraa H."/>
            <person name="Noel B."/>
            <person name="Anthouard V."/>
            <person name="Porcel B.M."/>
            <person name="Kachouri-Lafond R."/>
            <person name="Nishino A."/>
            <person name="Ugolini M."/>
            <person name="Chourrout P."/>
            <person name="Nishida H."/>
            <person name="Aasland R."/>
            <person name="Huzurbazar S."/>
            <person name="Westhof E."/>
            <person name="Delsuc F."/>
            <person name="Lehrach H."/>
            <person name="Reinhardt R."/>
            <person name="Weissenbach J."/>
            <person name="Roy S.W."/>
            <person name="Artiguenave F."/>
            <person name="Postlethwait J.H."/>
            <person name="Manak J.R."/>
            <person name="Thompson E.M."/>
            <person name="Jaillon O."/>
            <person name="Du Pasquier L."/>
            <person name="Boudinot P."/>
            <person name="Liberles D.A."/>
            <person name="Volff J.N."/>
            <person name="Philippe H."/>
            <person name="Lenhard B."/>
            <person name="Roest Crollius H."/>
            <person name="Wincker P."/>
            <person name="Chourrout D."/>
        </authorList>
    </citation>
    <scope>NUCLEOTIDE SEQUENCE [LARGE SCALE GENOMIC DNA]</scope>
</reference>
<evidence type="ECO:0000313" key="1">
    <source>
        <dbReference type="EMBL" id="CBY33948.1"/>
    </source>
</evidence>
<proteinExistence type="predicted"/>
<gene>
    <name evidence="1" type="ORF">GSOID_T00021924001</name>
</gene>
<name>E4YEL1_OIKDI</name>
<dbReference type="EMBL" id="FN654462">
    <property type="protein sequence ID" value="CBY33948.1"/>
    <property type="molecule type" value="Genomic_DNA"/>
</dbReference>
<dbReference type="AlphaFoldDB" id="E4YEL1"/>
<dbReference type="Proteomes" id="UP000011014">
    <property type="component" value="Unassembled WGS sequence"/>
</dbReference>
<accession>E4YEL1</accession>
<organism evidence="1">
    <name type="scientific">Oikopleura dioica</name>
    <name type="common">Tunicate</name>
    <dbReference type="NCBI Taxonomy" id="34765"/>
    <lineage>
        <taxon>Eukaryota</taxon>
        <taxon>Metazoa</taxon>
        <taxon>Chordata</taxon>
        <taxon>Tunicata</taxon>
        <taxon>Appendicularia</taxon>
        <taxon>Copelata</taxon>
        <taxon>Oikopleuridae</taxon>
        <taxon>Oikopleura</taxon>
    </lineage>
</organism>
<protein>
    <submittedName>
        <fullName evidence="1">Uncharacterized protein</fullName>
    </submittedName>
</protein>
<sequence>MAESDYSIFRSKKRKIEEENELDNPLLTFPLAENMFPDSQLSGSNSQAVAAEVFDLTLVEPEPEKNEALFVWKKLELHSVTDLLHKCDKTMYESVTEIKKEKKNWKIL</sequence>